<dbReference type="AlphaFoldDB" id="A0A1G7IB65"/>
<dbReference type="RefSeq" id="WP_093738518.1">
    <property type="nucleotide sequence ID" value="NZ_FNBP01000001.1"/>
</dbReference>
<keyword evidence="2" id="KW-1185">Reference proteome</keyword>
<evidence type="ECO:0000313" key="1">
    <source>
        <dbReference type="EMBL" id="SDF09798.1"/>
    </source>
</evidence>
<sequence length="119" mass="13079">MNTEETNSKLLALDSLLDAERSALLSGKLEDLAGMLEDKEALIAALNAAEHSDLDALQRLDAKVKRNQLLLDGALEGIRSVARRMAALRRIRGSLETYDSHGKKRNIELDAARAVEKRA</sequence>
<reference evidence="2" key="1">
    <citation type="submission" date="2016-10" db="EMBL/GenBank/DDBJ databases">
        <authorList>
            <person name="Varghese N."/>
            <person name="Submissions S."/>
        </authorList>
    </citation>
    <scope>NUCLEOTIDE SEQUENCE [LARGE SCALE GENOMIC DNA]</scope>
    <source>
        <strain evidence="2">DSM 16477</strain>
    </source>
</reference>
<name>A0A1G7IB65_9RHOB</name>
<dbReference type="Gene3D" id="1.20.58.300">
    <property type="entry name" value="FlgN-like"/>
    <property type="match status" value="1"/>
</dbReference>
<dbReference type="EMBL" id="FNBP01000001">
    <property type="protein sequence ID" value="SDF09798.1"/>
    <property type="molecule type" value="Genomic_DNA"/>
</dbReference>
<protein>
    <recommendedName>
        <fullName evidence="3">FlgN protein</fullName>
    </recommendedName>
</protein>
<dbReference type="GO" id="GO:0044780">
    <property type="term" value="P:bacterial-type flagellum assembly"/>
    <property type="evidence" value="ECO:0007669"/>
    <property type="project" value="InterPro"/>
</dbReference>
<evidence type="ECO:0008006" key="3">
    <source>
        <dbReference type="Google" id="ProtNLM"/>
    </source>
</evidence>
<organism evidence="1 2">
    <name type="scientific">Sulfitobacter delicatus</name>
    <dbReference type="NCBI Taxonomy" id="218672"/>
    <lineage>
        <taxon>Bacteria</taxon>
        <taxon>Pseudomonadati</taxon>
        <taxon>Pseudomonadota</taxon>
        <taxon>Alphaproteobacteria</taxon>
        <taxon>Rhodobacterales</taxon>
        <taxon>Roseobacteraceae</taxon>
        <taxon>Sulfitobacter</taxon>
    </lineage>
</organism>
<proteinExistence type="predicted"/>
<dbReference type="Proteomes" id="UP000199399">
    <property type="component" value="Unassembled WGS sequence"/>
</dbReference>
<dbReference type="STRING" id="218672.SAMN04489759_101344"/>
<evidence type="ECO:0000313" key="2">
    <source>
        <dbReference type="Proteomes" id="UP000199399"/>
    </source>
</evidence>
<dbReference type="OrthoDB" id="7862860at2"/>
<gene>
    <name evidence="1" type="ORF">SAMN04489759_101344</name>
</gene>
<dbReference type="SUPFAM" id="SSF140566">
    <property type="entry name" value="FlgN-like"/>
    <property type="match status" value="1"/>
</dbReference>
<accession>A0A1G7IB65</accession>
<dbReference type="InterPro" id="IPR036679">
    <property type="entry name" value="FlgN-like_sf"/>
</dbReference>